<gene>
    <name evidence="1" type="ORF">A1O5_04986</name>
</gene>
<evidence type="ECO:0000313" key="2">
    <source>
        <dbReference type="Proteomes" id="UP000019471"/>
    </source>
</evidence>
<comment type="caution">
    <text evidence="1">The sequence shown here is derived from an EMBL/GenBank/DDBJ whole genome shotgun (WGS) entry which is preliminary data.</text>
</comment>
<dbReference type="EMBL" id="AMGX01000006">
    <property type="protein sequence ID" value="EXJ72481.1"/>
    <property type="molecule type" value="Genomic_DNA"/>
</dbReference>
<dbReference type="AlphaFoldDB" id="W9X6E2"/>
<proteinExistence type="predicted"/>
<sequence length="150" mass="17254">MANFQQSKIRLDETNYTVRLQPKDAKDQLEAPRAELGQTKLHAEELESPMRGELAFGETAEVVRHQNHVEVEQLQANIEALQHHNRELSIGRQQTESELSYCRWWIATKMAGNPQIFGDLSEDEKAQFLEAENHIIEDLTGYDLELAKEP</sequence>
<protein>
    <submittedName>
        <fullName evidence="1">Uncharacterized protein</fullName>
    </submittedName>
</protein>
<dbReference type="Proteomes" id="UP000019471">
    <property type="component" value="Unassembled WGS sequence"/>
</dbReference>
<organism evidence="1 2">
    <name type="scientific">Cladophialophora psammophila CBS 110553</name>
    <dbReference type="NCBI Taxonomy" id="1182543"/>
    <lineage>
        <taxon>Eukaryota</taxon>
        <taxon>Fungi</taxon>
        <taxon>Dikarya</taxon>
        <taxon>Ascomycota</taxon>
        <taxon>Pezizomycotina</taxon>
        <taxon>Eurotiomycetes</taxon>
        <taxon>Chaetothyriomycetidae</taxon>
        <taxon>Chaetothyriales</taxon>
        <taxon>Herpotrichiellaceae</taxon>
        <taxon>Cladophialophora</taxon>
    </lineage>
</organism>
<name>W9X6E2_9EURO</name>
<dbReference type="GeneID" id="19189706"/>
<keyword evidence="2" id="KW-1185">Reference proteome</keyword>
<accession>W9X6E2</accession>
<dbReference type="HOGENOM" id="CLU_1740347_0_0_1"/>
<dbReference type="OrthoDB" id="4159769at2759"/>
<dbReference type="RefSeq" id="XP_007743779.1">
    <property type="nucleotide sequence ID" value="XM_007745589.1"/>
</dbReference>
<evidence type="ECO:0000313" key="1">
    <source>
        <dbReference type="EMBL" id="EXJ72481.1"/>
    </source>
</evidence>
<reference evidence="1 2" key="1">
    <citation type="submission" date="2013-03" db="EMBL/GenBank/DDBJ databases">
        <title>The Genome Sequence of Cladophialophora psammophila CBS 110553.</title>
        <authorList>
            <consortium name="The Broad Institute Genomics Platform"/>
            <person name="Cuomo C."/>
            <person name="de Hoog S."/>
            <person name="Gorbushina A."/>
            <person name="Walker B."/>
            <person name="Young S.K."/>
            <person name="Zeng Q."/>
            <person name="Gargeya S."/>
            <person name="Fitzgerald M."/>
            <person name="Haas B."/>
            <person name="Abouelleil A."/>
            <person name="Allen A.W."/>
            <person name="Alvarado L."/>
            <person name="Arachchi H.M."/>
            <person name="Berlin A.M."/>
            <person name="Chapman S.B."/>
            <person name="Gainer-Dewar J."/>
            <person name="Goldberg J."/>
            <person name="Griggs A."/>
            <person name="Gujja S."/>
            <person name="Hansen M."/>
            <person name="Howarth C."/>
            <person name="Imamovic A."/>
            <person name="Ireland A."/>
            <person name="Larimer J."/>
            <person name="McCowan C."/>
            <person name="Murphy C."/>
            <person name="Pearson M."/>
            <person name="Poon T.W."/>
            <person name="Priest M."/>
            <person name="Roberts A."/>
            <person name="Saif S."/>
            <person name="Shea T."/>
            <person name="Sisk P."/>
            <person name="Sykes S."/>
            <person name="Wortman J."/>
            <person name="Nusbaum C."/>
            <person name="Birren B."/>
        </authorList>
    </citation>
    <scope>NUCLEOTIDE SEQUENCE [LARGE SCALE GENOMIC DNA]</scope>
    <source>
        <strain evidence="1 2">CBS 110553</strain>
    </source>
</reference>